<protein>
    <recommendedName>
        <fullName evidence="2">Glutaredoxin domain-containing protein</fullName>
    </recommendedName>
</protein>
<dbReference type="InterPro" id="IPR036249">
    <property type="entry name" value="Thioredoxin-like_sf"/>
</dbReference>
<sequence length="335" mass="35741">MGCSGSKGACGALEPRRRSVASAVPFDDTFASCGDEAMMKAGNAAVGVVGKLLGRSRSLGGWKPPPPPPKQRRLVAARVEPPTTTKAEKINLWEELMKRLHDEEGEDGGDDDDDQVFSVERKAPGTPVFDPEILGTFRRAIEFESPLPTDVGAEKREIQTGIVSVLQEQEEEASAPPPDSAGRVVVYLTSLRGIRKTYDDCRSTSALLRGYGVLVDERDVWMHAGFIDELRAALGGGSGGRAPRLPQLFADGRHLGGAEEISRLHEDGDLEAALGACDGAQDDACDACVGVRFLICGACSGSCNVLVEDDGNGHGAFRRRFSECNENGLVRCPVC</sequence>
<name>A0ABC9BLR2_9POAL</name>
<evidence type="ECO:0000256" key="1">
    <source>
        <dbReference type="SAM" id="MobiDB-lite"/>
    </source>
</evidence>
<dbReference type="Proteomes" id="UP001497457">
    <property type="component" value="Chromosome 26rd"/>
</dbReference>
<evidence type="ECO:0000313" key="3">
    <source>
        <dbReference type="EMBL" id="CAL5002494.1"/>
    </source>
</evidence>
<dbReference type="Pfam" id="PF00462">
    <property type="entry name" value="Glutaredoxin"/>
    <property type="match status" value="1"/>
</dbReference>
<dbReference type="PANTHER" id="PTHR45669">
    <property type="entry name" value="GLUTAREDOXIN DOMAIN-CONTAINING CYSTEINE-RICH PROTEIN CG12206-RELATED"/>
    <property type="match status" value="1"/>
</dbReference>
<reference evidence="3 4" key="2">
    <citation type="submission" date="2024-10" db="EMBL/GenBank/DDBJ databases">
        <authorList>
            <person name="Ryan C."/>
        </authorList>
    </citation>
    <scope>NUCLEOTIDE SEQUENCE [LARGE SCALE GENOMIC DNA]</scope>
</reference>
<reference evidence="4" key="1">
    <citation type="submission" date="2024-06" db="EMBL/GenBank/DDBJ databases">
        <authorList>
            <person name="Ryan C."/>
        </authorList>
    </citation>
    <scope>NUCLEOTIDE SEQUENCE [LARGE SCALE GENOMIC DNA]</scope>
</reference>
<evidence type="ECO:0000313" key="4">
    <source>
        <dbReference type="Proteomes" id="UP001497457"/>
    </source>
</evidence>
<dbReference type="Gene3D" id="3.40.30.10">
    <property type="entry name" value="Glutaredoxin"/>
    <property type="match status" value="1"/>
</dbReference>
<dbReference type="AlphaFoldDB" id="A0ABC9BLR2"/>
<dbReference type="PANTHER" id="PTHR45669:SF29">
    <property type="entry name" value="OS06G0226100 PROTEIN"/>
    <property type="match status" value="1"/>
</dbReference>
<keyword evidence="4" id="KW-1185">Reference proteome</keyword>
<gene>
    <name evidence="3" type="ORF">URODEC1_LOCUS65968</name>
</gene>
<feature type="compositionally biased region" description="Acidic residues" evidence="1">
    <location>
        <begin position="103"/>
        <end position="115"/>
    </location>
</feature>
<dbReference type="PROSITE" id="PS51354">
    <property type="entry name" value="GLUTAREDOXIN_2"/>
    <property type="match status" value="1"/>
</dbReference>
<proteinExistence type="predicted"/>
<feature type="region of interest" description="Disordered" evidence="1">
    <location>
        <begin position="103"/>
        <end position="124"/>
    </location>
</feature>
<organism evidence="3 4">
    <name type="scientific">Urochloa decumbens</name>
    <dbReference type="NCBI Taxonomy" id="240449"/>
    <lineage>
        <taxon>Eukaryota</taxon>
        <taxon>Viridiplantae</taxon>
        <taxon>Streptophyta</taxon>
        <taxon>Embryophyta</taxon>
        <taxon>Tracheophyta</taxon>
        <taxon>Spermatophyta</taxon>
        <taxon>Magnoliopsida</taxon>
        <taxon>Liliopsida</taxon>
        <taxon>Poales</taxon>
        <taxon>Poaceae</taxon>
        <taxon>PACMAD clade</taxon>
        <taxon>Panicoideae</taxon>
        <taxon>Panicodae</taxon>
        <taxon>Paniceae</taxon>
        <taxon>Melinidinae</taxon>
        <taxon>Urochloa</taxon>
    </lineage>
</organism>
<dbReference type="EMBL" id="OZ075136">
    <property type="protein sequence ID" value="CAL5002494.1"/>
    <property type="molecule type" value="Genomic_DNA"/>
</dbReference>
<accession>A0ABC9BLR2</accession>
<dbReference type="CDD" id="cd03031">
    <property type="entry name" value="GRX_GRX_like"/>
    <property type="match status" value="1"/>
</dbReference>
<dbReference type="InterPro" id="IPR002109">
    <property type="entry name" value="Glutaredoxin"/>
</dbReference>
<dbReference type="SUPFAM" id="SSF52833">
    <property type="entry name" value="Thioredoxin-like"/>
    <property type="match status" value="1"/>
</dbReference>
<dbReference type="Pfam" id="PF23733">
    <property type="entry name" value="GRXCR1-2_C"/>
    <property type="match status" value="1"/>
</dbReference>
<evidence type="ECO:0000259" key="2">
    <source>
        <dbReference type="Pfam" id="PF00462"/>
    </source>
</evidence>
<feature type="domain" description="Glutaredoxin" evidence="2">
    <location>
        <begin position="185"/>
        <end position="254"/>
    </location>
</feature>